<accession>A0A388TDF3</accession>
<dbReference type="Proteomes" id="UP000269352">
    <property type="component" value="Unassembled WGS sequence"/>
</dbReference>
<dbReference type="EMBL" id="BGZN01000024">
    <property type="protein sequence ID" value="GBR73920.1"/>
    <property type="molecule type" value="Genomic_DNA"/>
</dbReference>
<protein>
    <submittedName>
        <fullName evidence="7">Lysophospholipid acyltransferase superfamily protein</fullName>
    </submittedName>
</protein>
<comment type="caution">
    <text evidence="7">The sequence shown here is derived from an EMBL/GenBank/DDBJ whole genome shotgun (WGS) entry which is preliminary data.</text>
</comment>
<keyword evidence="4" id="KW-0808">Transferase</keyword>
<keyword evidence="8" id="KW-1185">Reference proteome</keyword>
<name>A0A388TDF3_TERA1</name>
<gene>
    <name evidence="7" type="ORF">NO1_1185</name>
</gene>
<keyword evidence="5" id="KW-0472">Membrane</keyword>
<keyword evidence="3" id="KW-0997">Cell inner membrane</keyword>
<evidence type="ECO:0000313" key="8">
    <source>
        <dbReference type="Proteomes" id="UP000269352"/>
    </source>
</evidence>
<dbReference type="PANTHER" id="PTHR30606">
    <property type="entry name" value="LIPID A BIOSYNTHESIS LAUROYL ACYLTRANSFERASE"/>
    <property type="match status" value="1"/>
</dbReference>
<dbReference type="CDD" id="cd07984">
    <property type="entry name" value="LPLAT_LABLAT-like"/>
    <property type="match status" value="1"/>
</dbReference>
<evidence type="ECO:0000313" key="7">
    <source>
        <dbReference type="EMBL" id="GBR73920.1"/>
    </source>
</evidence>
<evidence type="ECO:0000256" key="4">
    <source>
        <dbReference type="ARBA" id="ARBA00022679"/>
    </source>
</evidence>
<keyword evidence="2" id="KW-1003">Cell membrane</keyword>
<sequence>MQALFVKIALFLLSGVVFALGLHKEVQKNLSLVYSINVTAKQTRQYIQKMLTYILETLTIKFMPPRLFAKIISDQGLAPLHEALSYGRGVILLVMHAGNWELFGCALGRFGYRAAAVVNNPRHDKFISYIDKNRVKCGLEIIDINTQNMYRACFKAFVQNKIVLIAADTGATDSDKNITLRVLDKDLPVATGWATMALRARPLVLPVFNYSEKRRHEYIFGRLIDPANYADEKSLLTDALAFYAEQLRARPFEWFLPVSSSEVKKTFGQLHK</sequence>
<dbReference type="InterPro" id="IPR004960">
    <property type="entry name" value="LipA_acyltrans"/>
</dbReference>
<proteinExistence type="predicted"/>
<evidence type="ECO:0000256" key="2">
    <source>
        <dbReference type="ARBA" id="ARBA00022475"/>
    </source>
</evidence>
<dbReference type="AlphaFoldDB" id="A0A388TDF3"/>
<evidence type="ECO:0000256" key="1">
    <source>
        <dbReference type="ARBA" id="ARBA00004533"/>
    </source>
</evidence>
<dbReference type="GO" id="GO:0005886">
    <property type="term" value="C:plasma membrane"/>
    <property type="evidence" value="ECO:0007669"/>
    <property type="project" value="UniProtKB-SubCell"/>
</dbReference>
<dbReference type="GO" id="GO:0009247">
    <property type="term" value="P:glycolipid biosynthetic process"/>
    <property type="evidence" value="ECO:0007669"/>
    <property type="project" value="UniProtKB-ARBA"/>
</dbReference>
<dbReference type="Pfam" id="PF03279">
    <property type="entry name" value="Lip_A_acyltrans"/>
    <property type="match status" value="1"/>
</dbReference>
<evidence type="ECO:0000256" key="5">
    <source>
        <dbReference type="ARBA" id="ARBA00023136"/>
    </source>
</evidence>
<reference evidence="7 8" key="1">
    <citation type="journal article" date="2019" name="ISME J.">
        <title>Genome analyses of uncultured TG2/ZB3 bacteria in 'Margulisbacteria' specifically attached to ectosymbiotic spirochetes of protists in the termite gut.</title>
        <authorList>
            <person name="Utami Y.D."/>
            <person name="Kuwahara H."/>
            <person name="Igai K."/>
            <person name="Murakami T."/>
            <person name="Sugaya K."/>
            <person name="Morikawa T."/>
            <person name="Nagura Y."/>
            <person name="Yuki M."/>
            <person name="Deevong P."/>
            <person name="Inoue T."/>
            <person name="Kihara K."/>
            <person name="Lo N."/>
            <person name="Yamada A."/>
            <person name="Ohkuma M."/>
            <person name="Hongoh Y."/>
        </authorList>
    </citation>
    <scope>NUCLEOTIDE SEQUENCE [LARGE SCALE GENOMIC DNA]</scope>
    <source>
        <strain evidence="7">NkOx7-01</strain>
    </source>
</reference>
<keyword evidence="6 7" id="KW-0012">Acyltransferase</keyword>
<organism evidence="7 8">
    <name type="scientific">Termititenax aidoneus</name>
    <dbReference type="NCBI Taxonomy" id="2218524"/>
    <lineage>
        <taxon>Bacteria</taxon>
        <taxon>Bacillati</taxon>
        <taxon>Candidatus Margulisiibacteriota</taxon>
        <taxon>Candidatus Termititenacia</taxon>
        <taxon>Candidatus Termititenacales</taxon>
        <taxon>Candidatus Termititenacaceae</taxon>
        <taxon>Candidatus Termititenax</taxon>
    </lineage>
</organism>
<comment type="subcellular location">
    <subcellularLocation>
        <location evidence="1">Cell inner membrane</location>
    </subcellularLocation>
</comment>
<dbReference type="PANTHER" id="PTHR30606:SF10">
    <property type="entry name" value="PHOSPHATIDYLINOSITOL MANNOSIDE ACYLTRANSFERASE"/>
    <property type="match status" value="1"/>
</dbReference>
<evidence type="ECO:0000256" key="6">
    <source>
        <dbReference type="ARBA" id="ARBA00023315"/>
    </source>
</evidence>
<evidence type="ECO:0000256" key="3">
    <source>
        <dbReference type="ARBA" id="ARBA00022519"/>
    </source>
</evidence>
<dbReference type="GO" id="GO:0016746">
    <property type="term" value="F:acyltransferase activity"/>
    <property type="evidence" value="ECO:0007669"/>
    <property type="project" value="UniProtKB-KW"/>
</dbReference>